<evidence type="ECO:0000256" key="1">
    <source>
        <dbReference type="SAM" id="MobiDB-lite"/>
    </source>
</evidence>
<dbReference type="AlphaFoldDB" id="A0A0K1QEP8"/>
<proteinExistence type="predicted"/>
<evidence type="ECO:0000313" key="2">
    <source>
        <dbReference type="EMBL" id="AKV04147.1"/>
    </source>
</evidence>
<name>A0A0K1QEP8_9BACT</name>
<dbReference type="KEGG" id="llu:AKJ09_10810"/>
<organism evidence="2 3">
    <name type="scientific">Labilithrix luteola</name>
    <dbReference type="NCBI Taxonomy" id="1391654"/>
    <lineage>
        <taxon>Bacteria</taxon>
        <taxon>Pseudomonadati</taxon>
        <taxon>Myxococcota</taxon>
        <taxon>Polyangia</taxon>
        <taxon>Polyangiales</taxon>
        <taxon>Labilitrichaceae</taxon>
        <taxon>Labilithrix</taxon>
    </lineage>
</organism>
<accession>A0A0K1QEP8</accession>
<feature type="region of interest" description="Disordered" evidence="1">
    <location>
        <begin position="1"/>
        <end position="37"/>
    </location>
</feature>
<protein>
    <submittedName>
        <fullName evidence="2">Uncharacterized protein</fullName>
    </submittedName>
</protein>
<reference evidence="2 3" key="1">
    <citation type="submission" date="2015-08" db="EMBL/GenBank/DDBJ databases">
        <authorList>
            <person name="Babu N.S."/>
            <person name="Beckwith C.J."/>
            <person name="Beseler K.G."/>
            <person name="Brison A."/>
            <person name="Carone J.V."/>
            <person name="Caskin T.P."/>
            <person name="Diamond M."/>
            <person name="Durham M.E."/>
            <person name="Foxe J.M."/>
            <person name="Go M."/>
            <person name="Henderson B.A."/>
            <person name="Jones I.B."/>
            <person name="McGettigan J.A."/>
            <person name="Micheletti S.J."/>
            <person name="Nasrallah M.E."/>
            <person name="Ortiz D."/>
            <person name="Piller C.R."/>
            <person name="Privatt S.R."/>
            <person name="Schneider S.L."/>
            <person name="Sharp S."/>
            <person name="Smith T.C."/>
            <person name="Stanton J.D."/>
            <person name="Ullery H.E."/>
            <person name="Wilson R.J."/>
            <person name="Serrano M.G."/>
            <person name="Buck G."/>
            <person name="Lee V."/>
            <person name="Wang Y."/>
            <person name="Carvalho R."/>
            <person name="Voegtly L."/>
            <person name="Shi R."/>
            <person name="Duckworth R."/>
            <person name="Johnson A."/>
            <person name="Loviza R."/>
            <person name="Walstead R."/>
            <person name="Shah Z."/>
            <person name="Kiflezghi M."/>
            <person name="Wade K."/>
            <person name="Ball S.L."/>
            <person name="Bradley K.W."/>
            <person name="Asai D.J."/>
            <person name="Bowman C.A."/>
            <person name="Russell D.A."/>
            <person name="Pope W.H."/>
            <person name="Jacobs-Sera D."/>
            <person name="Hendrix R.W."/>
            <person name="Hatfull G.F."/>
        </authorList>
    </citation>
    <scope>NUCLEOTIDE SEQUENCE [LARGE SCALE GENOMIC DNA]</scope>
    <source>
        <strain evidence="2 3">DSM 27648</strain>
    </source>
</reference>
<gene>
    <name evidence="2" type="ORF">AKJ09_10810</name>
</gene>
<keyword evidence="3" id="KW-1185">Reference proteome</keyword>
<sequence>MNAMNVAGDSTGREIRPTVSRPGDSTDSEPTGRFDRQ</sequence>
<evidence type="ECO:0000313" key="3">
    <source>
        <dbReference type="Proteomes" id="UP000064967"/>
    </source>
</evidence>
<dbReference type="Proteomes" id="UP000064967">
    <property type="component" value="Chromosome"/>
</dbReference>
<dbReference type="EMBL" id="CP012333">
    <property type="protein sequence ID" value="AKV04147.1"/>
    <property type="molecule type" value="Genomic_DNA"/>
</dbReference>